<dbReference type="Proteomes" id="UP000196158">
    <property type="component" value="Unassembled WGS sequence"/>
</dbReference>
<dbReference type="OrthoDB" id="428895at2759"/>
<proteinExistence type="predicted"/>
<accession>A0A1X7R3W6</accession>
<dbReference type="STRING" id="1789683.A0A1X7R3W6"/>
<evidence type="ECO:0000313" key="2">
    <source>
        <dbReference type="EMBL" id="SMN20367.1"/>
    </source>
</evidence>
<keyword evidence="3" id="KW-1185">Reference proteome</keyword>
<dbReference type="Pfam" id="PF04938">
    <property type="entry name" value="SIP1"/>
    <property type="match status" value="1"/>
</dbReference>
<dbReference type="Gene3D" id="1.20.58.1070">
    <property type="match status" value="1"/>
</dbReference>
<feature type="compositionally biased region" description="Polar residues" evidence="1">
    <location>
        <begin position="113"/>
        <end position="123"/>
    </location>
</feature>
<reference evidence="2 3" key="1">
    <citation type="submission" date="2017-04" db="EMBL/GenBank/DDBJ databases">
        <authorList>
            <person name="Afonso C.L."/>
            <person name="Miller P.J."/>
            <person name="Scott M.A."/>
            <person name="Spackman E."/>
            <person name="Goraichik I."/>
            <person name="Dimitrov K.M."/>
            <person name="Suarez D.L."/>
            <person name="Swayne D.E."/>
        </authorList>
    </citation>
    <scope>NUCLEOTIDE SEQUENCE [LARGE SCALE GENOMIC DNA]</scope>
</reference>
<name>A0A1X7R3W6_9SACH</name>
<dbReference type="PRINTS" id="PR02039">
    <property type="entry name" value="SPLICEFRBRR1"/>
</dbReference>
<dbReference type="AlphaFoldDB" id="A0A1X7R3W6"/>
<gene>
    <name evidence="2" type="ORF">KASA_0N03311G</name>
</gene>
<dbReference type="GO" id="GO:0030532">
    <property type="term" value="C:small nuclear ribonucleoprotein complex"/>
    <property type="evidence" value="ECO:0007669"/>
    <property type="project" value="InterPro"/>
</dbReference>
<dbReference type="InterPro" id="IPR035426">
    <property type="entry name" value="Gemin2/Brr1"/>
</dbReference>
<feature type="compositionally biased region" description="Basic and acidic residues" evidence="1">
    <location>
        <begin position="70"/>
        <end position="90"/>
    </location>
</feature>
<dbReference type="InterPro" id="IPR023251">
    <property type="entry name" value="Brr1"/>
</dbReference>
<sequence>MEYKKPSPSVDPIFGQVPVFGLNDEDVNPFVVQYLKDVRREALTTNATNYKGANQKNAKYLANIYDDSDNDHNDYRPHDSNSEGNSEARDIVNPNKRSIDDLITQPPFDTEENTNSNPTEQTTSDLPLRLKIFDQNVNQWLTWFKDSKTEILKSAFTTQEYDDDILNLLLFYLKEHLTETKTSNSGIGSHLQNLLKNHKVSNEVLALHSWTIDETWVTPTLARLRSIRIRDIDDIKTCLVGDYKNKKPRNYDQWTRFIRENDPNSSMFSTMITQDDIWIILKFMKQNWLKVMIKTPEKSARTGMWLLYAMFYLSENLNSTQISTLRDFAKKCQRLYLDKFILHSPVTQEDKIPSPVLRLPSEMVGLEILQPQENPTVVELVLLVVSEIFGQKDLLEWSGVVKMD</sequence>
<feature type="region of interest" description="Disordered" evidence="1">
    <location>
        <begin position="65"/>
        <end position="123"/>
    </location>
</feature>
<dbReference type="GO" id="GO:0000387">
    <property type="term" value="P:spliceosomal snRNP assembly"/>
    <property type="evidence" value="ECO:0007669"/>
    <property type="project" value="InterPro"/>
</dbReference>
<evidence type="ECO:0000313" key="3">
    <source>
        <dbReference type="Proteomes" id="UP000196158"/>
    </source>
</evidence>
<evidence type="ECO:0000256" key="1">
    <source>
        <dbReference type="SAM" id="MobiDB-lite"/>
    </source>
</evidence>
<organism evidence="2 3">
    <name type="scientific">Maudiozyma saulgeensis</name>
    <dbReference type="NCBI Taxonomy" id="1789683"/>
    <lineage>
        <taxon>Eukaryota</taxon>
        <taxon>Fungi</taxon>
        <taxon>Dikarya</taxon>
        <taxon>Ascomycota</taxon>
        <taxon>Saccharomycotina</taxon>
        <taxon>Saccharomycetes</taxon>
        <taxon>Saccharomycetales</taxon>
        <taxon>Saccharomycetaceae</taxon>
        <taxon>Maudiozyma</taxon>
    </lineage>
</organism>
<dbReference type="EMBL" id="FXLY01000005">
    <property type="protein sequence ID" value="SMN20367.1"/>
    <property type="molecule type" value="Genomic_DNA"/>
</dbReference>
<protein>
    <submittedName>
        <fullName evidence="2">Similar to Saccharomyces cerevisiae YPR057W BRR1 snRNP protein component of spliceosomal snRNPs, required for pre-mRNA splicing and snRNP biogenesis</fullName>
    </submittedName>
</protein>